<dbReference type="RefSeq" id="WP_015758333.1">
    <property type="nucleotide sequence ID" value="NC_013216.1"/>
</dbReference>
<dbReference type="NCBIfam" id="NF006562">
    <property type="entry name" value="PRK09065.1"/>
    <property type="match status" value="1"/>
</dbReference>
<dbReference type="AlphaFoldDB" id="C8W2F6"/>
<keyword evidence="2" id="KW-0808">Transferase</keyword>
<dbReference type="SUPFAM" id="SSF52317">
    <property type="entry name" value="Class I glutamine amidotransferase-like"/>
    <property type="match status" value="1"/>
</dbReference>
<dbReference type="PANTHER" id="PTHR42695:SF5">
    <property type="entry name" value="GLUTAMINE AMIDOTRANSFERASE YLR126C-RELATED"/>
    <property type="match status" value="1"/>
</dbReference>
<dbReference type="Gene3D" id="3.40.50.880">
    <property type="match status" value="1"/>
</dbReference>
<dbReference type="InterPro" id="IPR017926">
    <property type="entry name" value="GATASE"/>
</dbReference>
<proteinExistence type="predicted"/>
<dbReference type="HOGENOM" id="CLU_054974_4_1_9"/>
<accession>C8W2F6</accession>
<dbReference type="Proteomes" id="UP000002217">
    <property type="component" value="Chromosome"/>
</dbReference>
<dbReference type="PROSITE" id="PS51273">
    <property type="entry name" value="GATASE_TYPE_1"/>
    <property type="match status" value="1"/>
</dbReference>
<protein>
    <submittedName>
        <fullName evidence="2">Glutamine amidotransferase class-I</fullName>
    </submittedName>
</protein>
<keyword evidence="2" id="KW-0315">Glutamine amidotransferase</keyword>
<dbReference type="GO" id="GO:0016740">
    <property type="term" value="F:transferase activity"/>
    <property type="evidence" value="ECO:0007669"/>
    <property type="project" value="UniProtKB-KW"/>
</dbReference>
<organism evidence="2 3">
    <name type="scientific">Desulfofarcimen acetoxidans (strain ATCC 49208 / DSM 771 / KCTC 5769 / VKM B-1644 / 5575)</name>
    <name type="common">Desulfotomaculum acetoxidans</name>
    <dbReference type="NCBI Taxonomy" id="485916"/>
    <lineage>
        <taxon>Bacteria</taxon>
        <taxon>Bacillati</taxon>
        <taxon>Bacillota</taxon>
        <taxon>Clostridia</taxon>
        <taxon>Eubacteriales</taxon>
        <taxon>Peptococcaceae</taxon>
        <taxon>Desulfofarcimen</taxon>
    </lineage>
</organism>
<feature type="domain" description="Glutamine amidotransferase" evidence="1">
    <location>
        <begin position="81"/>
        <end position="193"/>
    </location>
</feature>
<dbReference type="CDD" id="cd01741">
    <property type="entry name" value="GATase1_1"/>
    <property type="match status" value="1"/>
</dbReference>
<dbReference type="GO" id="GO:0005829">
    <property type="term" value="C:cytosol"/>
    <property type="evidence" value="ECO:0007669"/>
    <property type="project" value="TreeGrafter"/>
</dbReference>
<dbReference type="PANTHER" id="PTHR42695">
    <property type="entry name" value="GLUTAMINE AMIDOTRANSFERASE YLR126C-RELATED"/>
    <property type="match status" value="1"/>
</dbReference>
<name>C8W2F6_DESAS</name>
<dbReference type="eggNOG" id="COG0518">
    <property type="taxonomic scope" value="Bacteria"/>
</dbReference>
<dbReference type="STRING" id="485916.Dtox_2875"/>
<sequence>MKKLLIIKTGTTFPSIRETYGDFDDFIINQADISPAGVMVSAIYKDKFLPDYKDVSAVIITGSHSMITDNDNWSIYLSRWLRASVHESIPVLGICYGHQLLARAFGGYVDFHPGGKEIGTVNIELTEQGENDPLLSVLPKKFLGHVTHAQSVINLPVSGQLLAKNCFEGHHAFSINNNIWGVQFHPEFNAGITREYINEQAPCLIKEGYDINQLHNSVREHVYGKILLKRFWELI</sequence>
<dbReference type="Pfam" id="PF00117">
    <property type="entry name" value="GATase"/>
    <property type="match status" value="1"/>
</dbReference>
<dbReference type="EMBL" id="CP001720">
    <property type="protein sequence ID" value="ACV63640.1"/>
    <property type="molecule type" value="Genomic_DNA"/>
</dbReference>
<dbReference type="InterPro" id="IPR029062">
    <property type="entry name" value="Class_I_gatase-like"/>
</dbReference>
<reference evidence="2 3" key="1">
    <citation type="journal article" date="2009" name="Stand. Genomic Sci.">
        <title>Complete genome sequence of Desulfotomaculum acetoxidans type strain (5575).</title>
        <authorList>
            <person name="Spring S."/>
            <person name="Lapidus A."/>
            <person name="Schroder M."/>
            <person name="Gleim D."/>
            <person name="Sims D."/>
            <person name="Meincke L."/>
            <person name="Glavina Del Rio T."/>
            <person name="Tice H."/>
            <person name="Copeland A."/>
            <person name="Cheng J.F."/>
            <person name="Lucas S."/>
            <person name="Chen F."/>
            <person name="Nolan M."/>
            <person name="Bruce D."/>
            <person name="Goodwin L."/>
            <person name="Pitluck S."/>
            <person name="Ivanova N."/>
            <person name="Mavromatis K."/>
            <person name="Mikhailova N."/>
            <person name="Pati A."/>
            <person name="Chen A."/>
            <person name="Palaniappan K."/>
            <person name="Land M."/>
            <person name="Hauser L."/>
            <person name="Chang Y.J."/>
            <person name="Jeffries C.D."/>
            <person name="Chain P."/>
            <person name="Saunders E."/>
            <person name="Brettin T."/>
            <person name="Detter J.C."/>
            <person name="Goker M."/>
            <person name="Bristow J."/>
            <person name="Eisen J.A."/>
            <person name="Markowitz V."/>
            <person name="Hugenholtz P."/>
            <person name="Kyrpides N.C."/>
            <person name="Klenk H.P."/>
            <person name="Han C."/>
        </authorList>
    </citation>
    <scope>NUCLEOTIDE SEQUENCE [LARGE SCALE GENOMIC DNA]</scope>
    <source>
        <strain evidence="3">ATCC 49208 / DSM 771 / VKM B-1644</strain>
    </source>
</reference>
<dbReference type="InterPro" id="IPR044992">
    <property type="entry name" value="ChyE-like"/>
</dbReference>
<evidence type="ECO:0000313" key="3">
    <source>
        <dbReference type="Proteomes" id="UP000002217"/>
    </source>
</evidence>
<gene>
    <name evidence="2" type="ordered locus">Dtox_2875</name>
</gene>
<dbReference type="OrthoDB" id="9813383at2"/>
<evidence type="ECO:0000259" key="1">
    <source>
        <dbReference type="Pfam" id="PF00117"/>
    </source>
</evidence>
<dbReference type="KEGG" id="dae:Dtox_2875"/>
<evidence type="ECO:0000313" key="2">
    <source>
        <dbReference type="EMBL" id="ACV63640.1"/>
    </source>
</evidence>
<keyword evidence="3" id="KW-1185">Reference proteome</keyword>